<keyword evidence="9" id="KW-1185">Reference proteome</keyword>
<dbReference type="GO" id="GO:0006309">
    <property type="term" value="P:apoptotic DNA fragmentation"/>
    <property type="evidence" value="ECO:0007669"/>
    <property type="project" value="TreeGrafter"/>
</dbReference>
<dbReference type="SMART" id="SM00892">
    <property type="entry name" value="Endonuclease_NS"/>
    <property type="match status" value="1"/>
</dbReference>
<feature type="domain" description="DNA/RNA non-specific endonuclease/pyrophosphatase/phosphodiesterase" evidence="7">
    <location>
        <begin position="130"/>
        <end position="391"/>
    </location>
</feature>
<dbReference type="GO" id="GO:0005634">
    <property type="term" value="C:nucleus"/>
    <property type="evidence" value="ECO:0007669"/>
    <property type="project" value="TreeGrafter"/>
</dbReference>
<dbReference type="InterPro" id="IPR040255">
    <property type="entry name" value="Non-specific_endonuclease"/>
</dbReference>
<dbReference type="PANTHER" id="PTHR13966">
    <property type="entry name" value="ENDONUCLEASE RELATED"/>
    <property type="match status" value="1"/>
</dbReference>
<evidence type="ECO:0000256" key="6">
    <source>
        <dbReference type="SAM" id="SignalP"/>
    </source>
</evidence>
<feature type="binding site" evidence="5">
    <location>
        <position position="264"/>
    </location>
    <ligand>
        <name>Mg(2+)</name>
        <dbReference type="ChEBI" id="CHEBI:18420"/>
        <note>catalytic</note>
    </ligand>
</feature>
<evidence type="ECO:0000256" key="1">
    <source>
        <dbReference type="ARBA" id="ARBA00010052"/>
    </source>
</evidence>
<sequence>MATNFYIIVISFLYAINLTRAACRLSTRWDITDPQVLILRPEGGDGNDAFFMPDERVFINIPSGRVVNFNCGGAYLQLDGVNTGDGSINATCSSGRFFRIPNRSFNFNTVSCNLFPPSLARFTGNTCLGDLKEFEIGYRANCRMIRLMYGCFDQYYQRTIYTRMELPPNIEGAQIGFPRPRWTEGDFFNLGGIPLDTIYTRNEQRITINTLLGLDVNSTKYVQLDNNLFLARAHLSANADFIFGTQRRASFYFLNAAPKWHTFNAGNWLSIEMDIRRFVIKTKQTVQMYTGTFGISTLPHEITGEQIELFLFVDDKGNKAIPVPQLFWKVIYEPITRRGSVFLGVNNPYLSEDEVHKHIICPDVSNEIPWLTWAATNITGGISYTCTVEGFRAATGLLQHLEVVDLLT</sequence>
<dbReference type="PANTHER" id="PTHR13966:SF19">
    <property type="entry name" value="NUCLEASE EXOG, MITOCHONDRIAL"/>
    <property type="match status" value="1"/>
</dbReference>
<dbReference type="SUPFAM" id="SSF54060">
    <property type="entry name" value="His-Me finger endonucleases"/>
    <property type="match status" value="1"/>
</dbReference>
<comment type="caution">
    <text evidence="8">The sequence shown here is derived from an EMBL/GenBank/DDBJ whole genome shotgun (WGS) entry which is preliminary data.</text>
</comment>
<dbReference type="GO" id="GO:0004521">
    <property type="term" value="F:RNA endonuclease activity"/>
    <property type="evidence" value="ECO:0007669"/>
    <property type="project" value="TreeGrafter"/>
</dbReference>
<evidence type="ECO:0000259" key="7">
    <source>
        <dbReference type="SMART" id="SM00892"/>
    </source>
</evidence>
<evidence type="ECO:0000256" key="5">
    <source>
        <dbReference type="PIRSR" id="PIRSR640255-2"/>
    </source>
</evidence>
<feature type="chain" id="PRO_5043351439" evidence="6">
    <location>
        <begin position="22"/>
        <end position="408"/>
    </location>
</feature>
<reference evidence="8 9" key="1">
    <citation type="journal article" date="2024" name="BMC Genomics">
        <title>De novo assembly and annotation of Popillia japonica's genome with initial clues to its potential as an invasive pest.</title>
        <authorList>
            <person name="Cucini C."/>
            <person name="Boschi S."/>
            <person name="Funari R."/>
            <person name="Cardaioli E."/>
            <person name="Iannotti N."/>
            <person name="Marturano G."/>
            <person name="Paoli F."/>
            <person name="Bruttini M."/>
            <person name="Carapelli A."/>
            <person name="Frati F."/>
            <person name="Nardi F."/>
        </authorList>
    </citation>
    <scope>NUCLEOTIDE SEQUENCE [LARGE SCALE GENOMIC DNA]</scope>
    <source>
        <strain evidence="8">DMR45628</strain>
    </source>
</reference>
<evidence type="ECO:0000256" key="2">
    <source>
        <dbReference type="ARBA" id="ARBA00022722"/>
    </source>
</evidence>
<dbReference type="EMBL" id="JASPKY010000315">
    <property type="protein sequence ID" value="KAK9709200.1"/>
    <property type="molecule type" value="Genomic_DNA"/>
</dbReference>
<dbReference type="AlphaFoldDB" id="A0AAW1JXR3"/>
<dbReference type="GO" id="GO:0003676">
    <property type="term" value="F:nucleic acid binding"/>
    <property type="evidence" value="ECO:0007669"/>
    <property type="project" value="InterPro"/>
</dbReference>
<keyword evidence="2" id="KW-0540">Nuclease</keyword>
<proteinExistence type="inferred from homology"/>
<evidence type="ECO:0000256" key="4">
    <source>
        <dbReference type="PIRSR" id="PIRSR640255-1"/>
    </source>
</evidence>
<dbReference type="Proteomes" id="UP001458880">
    <property type="component" value="Unassembled WGS sequence"/>
</dbReference>
<dbReference type="InterPro" id="IPR044929">
    <property type="entry name" value="DNA/RNA_non-sp_Endonuclease_sf"/>
</dbReference>
<evidence type="ECO:0000256" key="3">
    <source>
        <dbReference type="ARBA" id="ARBA00022759"/>
    </source>
</evidence>
<evidence type="ECO:0000313" key="9">
    <source>
        <dbReference type="Proteomes" id="UP001458880"/>
    </source>
</evidence>
<gene>
    <name evidence="8" type="ORF">QE152_g26769</name>
</gene>
<protein>
    <submittedName>
        <fullName evidence="8">DNA/RNA non-specific endonuclease</fullName>
    </submittedName>
</protein>
<dbReference type="GO" id="GO:0046872">
    <property type="term" value="F:metal ion binding"/>
    <property type="evidence" value="ECO:0007669"/>
    <property type="project" value="UniProtKB-KW"/>
</dbReference>
<dbReference type="Gene3D" id="3.40.570.10">
    <property type="entry name" value="Extracellular Endonuclease, subunit A"/>
    <property type="match status" value="1"/>
</dbReference>
<dbReference type="InterPro" id="IPR044925">
    <property type="entry name" value="His-Me_finger_sf"/>
</dbReference>
<organism evidence="8 9">
    <name type="scientific">Popillia japonica</name>
    <name type="common">Japanese beetle</name>
    <dbReference type="NCBI Taxonomy" id="7064"/>
    <lineage>
        <taxon>Eukaryota</taxon>
        <taxon>Metazoa</taxon>
        <taxon>Ecdysozoa</taxon>
        <taxon>Arthropoda</taxon>
        <taxon>Hexapoda</taxon>
        <taxon>Insecta</taxon>
        <taxon>Pterygota</taxon>
        <taxon>Neoptera</taxon>
        <taxon>Endopterygota</taxon>
        <taxon>Coleoptera</taxon>
        <taxon>Polyphaga</taxon>
        <taxon>Scarabaeiformia</taxon>
        <taxon>Scarabaeidae</taxon>
        <taxon>Rutelinae</taxon>
        <taxon>Popillia</taxon>
    </lineage>
</organism>
<dbReference type="FunFam" id="3.40.570.10:FF:000007">
    <property type="entry name" value="Alkaline nuclease"/>
    <property type="match status" value="1"/>
</dbReference>
<dbReference type="GO" id="GO:0000014">
    <property type="term" value="F:single-stranded DNA endodeoxyribonuclease activity"/>
    <property type="evidence" value="ECO:0007669"/>
    <property type="project" value="TreeGrafter"/>
</dbReference>
<evidence type="ECO:0000313" key="8">
    <source>
        <dbReference type="EMBL" id="KAK9709200.1"/>
    </source>
</evidence>
<keyword evidence="6" id="KW-0732">Signal</keyword>
<feature type="active site" description="Proton acceptor" evidence="4">
    <location>
        <position position="234"/>
    </location>
</feature>
<dbReference type="Pfam" id="PF01223">
    <property type="entry name" value="Endonuclease_NS"/>
    <property type="match status" value="1"/>
</dbReference>
<keyword evidence="5" id="KW-0479">Metal-binding</keyword>
<comment type="similarity">
    <text evidence="1">Belongs to the DNA/RNA non-specific endonuclease family.</text>
</comment>
<feature type="signal peptide" evidence="6">
    <location>
        <begin position="1"/>
        <end position="21"/>
    </location>
</feature>
<name>A0AAW1JXR3_POPJA</name>
<keyword evidence="3 8" id="KW-0255">Endonuclease</keyword>
<dbReference type="GO" id="GO:0005743">
    <property type="term" value="C:mitochondrial inner membrane"/>
    <property type="evidence" value="ECO:0007669"/>
    <property type="project" value="TreeGrafter"/>
</dbReference>
<keyword evidence="3 8" id="KW-0378">Hydrolase</keyword>
<accession>A0AAW1JXR3</accession>
<dbReference type="InterPro" id="IPR001604">
    <property type="entry name" value="Endo_G_ENPP1-like_dom"/>
</dbReference>